<protein>
    <submittedName>
        <fullName evidence="10">Rad4-domain-containing protein</fullName>
    </submittedName>
</protein>
<feature type="domain" description="Rad4 beta-hairpin" evidence="9">
    <location>
        <begin position="556"/>
        <end position="630"/>
    </location>
</feature>
<name>A0A9P4S7D4_9PEZI</name>
<dbReference type="InterPro" id="IPR036985">
    <property type="entry name" value="Transglutaminase-like_sf"/>
</dbReference>
<dbReference type="InterPro" id="IPR018325">
    <property type="entry name" value="Rad4/PNGase_transGLS-fold"/>
</dbReference>
<dbReference type="GO" id="GO:0005737">
    <property type="term" value="C:cytoplasm"/>
    <property type="evidence" value="ECO:0007669"/>
    <property type="project" value="TreeGrafter"/>
</dbReference>
<dbReference type="Pfam" id="PF10405">
    <property type="entry name" value="BHD_3"/>
    <property type="match status" value="1"/>
</dbReference>
<organism evidence="10 11">
    <name type="scientific">Patellaria atrata CBS 101060</name>
    <dbReference type="NCBI Taxonomy" id="1346257"/>
    <lineage>
        <taxon>Eukaryota</taxon>
        <taxon>Fungi</taxon>
        <taxon>Dikarya</taxon>
        <taxon>Ascomycota</taxon>
        <taxon>Pezizomycotina</taxon>
        <taxon>Dothideomycetes</taxon>
        <taxon>Dothideomycetes incertae sedis</taxon>
        <taxon>Patellariales</taxon>
        <taxon>Patellariaceae</taxon>
        <taxon>Patellaria</taxon>
    </lineage>
</organism>
<gene>
    <name evidence="10" type="ORF">M501DRAFT_1025316</name>
</gene>
<evidence type="ECO:0000256" key="6">
    <source>
        <dbReference type="SAM" id="MobiDB-lite"/>
    </source>
</evidence>
<dbReference type="Gene3D" id="3.30.70.2460">
    <property type="entry name" value="Rad4, beta-hairpin domain BHD3"/>
    <property type="match status" value="1"/>
</dbReference>
<dbReference type="Pfam" id="PF10404">
    <property type="entry name" value="BHD_2"/>
    <property type="match status" value="1"/>
</dbReference>
<sequence>MIIDSDESEESEFEWEDVGLGKTLEDDKEVDIDPNTSGAPLSIVLGERSQNAGKTPRRIRRRVVTSVEKKMRLDIHKIHILCLLSHVHIRNDWCNDVQVQGIVKQLLPPNVKTFLKPNPRFSQSEASQSFLNGLQRVTKLWKENFQVTALGITKPTWAETEGDLKNFKLPNDHDPPLDRSDFRDAATTLRGSQDVGAQLFCALLRSVGLETRLVCSLQSLTFRVAQASSLDDRYKKPTIFVGDGSDTQVQPLAASTLPTRDVESQDPASSSKLQSEPLRRIQRIGQRRIVKSSNPVKHSKIEKPRSQTRRTFNPRYPVYWVEAFNEARQKWVCADPLATGTVGKPTDLEPPLNSLECSMSYVVAFEDDGVLRDVTRRYAKAYNAKTRKTRVESTAHGQRWWKRAVKRYRKHIILDRDQVEDAELAQREAAESMPRNVQDYKDHPYYVLERHLKHNEVIHPKREVGKVNTGTSNVNKLEPIYRRNDVHVVRSADKWYRFGREVKAGEQPLGHSKPRNGKLQIIAGADDEDENDTGNALYAGFQTELYVPPPIVHGKVPRNVYGNLDVYVPSMIPRGGVHIQASNAAKAARLIGVDYADAVTGFSFKGRQGTAIIQGIVVAAEYKLAVEAVIDGFSSAEQEQQDLRKTSEALRLWRRFMLGLRILERVSGYIEEGEEGNVQDQLDKTKEEEAYGSGGFFASNEPVPQSTTHTVQSPWDFFGSTLPSDIVQTRRARTGKECENEIPVSLNEESYAERTTEATSAILDPPDNETLNPSEDQEDSELERGSLLSHDPEDEDAEPDWLLDSSS</sequence>
<dbReference type="InterPro" id="IPR038765">
    <property type="entry name" value="Papain-like_cys_pep_sf"/>
</dbReference>
<dbReference type="SMART" id="SM01031">
    <property type="entry name" value="BHD_2"/>
    <property type="match status" value="1"/>
</dbReference>
<dbReference type="PANTHER" id="PTHR12135">
    <property type="entry name" value="DNA REPAIR PROTEIN XP-C / RAD4"/>
    <property type="match status" value="1"/>
</dbReference>
<dbReference type="AlphaFoldDB" id="A0A9P4S7D4"/>
<dbReference type="OrthoDB" id="300780at2759"/>
<keyword evidence="11" id="KW-1185">Reference proteome</keyword>
<dbReference type="SUPFAM" id="SSF54001">
    <property type="entry name" value="Cysteine proteinases"/>
    <property type="match status" value="1"/>
</dbReference>
<accession>A0A9P4S7D4</accession>
<evidence type="ECO:0000259" key="7">
    <source>
        <dbReference type="SMART" id="SM01030"/>
    </source>
</evidence>
<dbReference type="EMBL" id="MU006099">
    <property type="protein sequence ID" value="KAF2837488.1"/>
    <property type="molecule type" value="Genomic_DNA"/>
</dbReference>
<proteinExistence type="inferred from homology"/>
<dbReference type="SMART" id="SM01030">
    <property type="entry name" value="BHD_1"/>
    <property type="match status" value="1"/>
</dbReference>
<keyword evidence="4" id="KW-0234">DNA repair</keyword>
<evidence type="ECO:0000256" key="3">
    <source>
        <dbReference type="ARBA" id="ARBA00022763"/>
    </source>
</evidence>
<dbReference type="InterPro" id="IPR004583">
    <property type="entry name" value="DNA_repair_Rad4"/>
</dbReference>
<dbReference type="Gene3D" id="3.90.260.10">
    <property type="entry name" value="Transglutaminase-like"/>
    <property type="match status" value="1"/>
</dbReference>
<dbReference type="GO" id="GO:0003684">
    <property type="term" value="F:damaged DNA binding"/>
    <property type="evidence" value="ECO:0007669"/>
    <property type="project" value="InterPro"/>
</dbReference>
<dbReference type="InterPro" id="IPR018326">
    <property type="entry name" value="Rad4_beta-hairpin_dom1"/>
</dbReference>
<reference evidence="10" key="1">
    <citation type="journal article" date="2020" name="Stud. Mycol.">
        <title>101 Dothideomycetes genomes: a test case for predicting lifestyles and emergence of pathogens.</title>
        <authorList>
            <person name="Haridas S."/>
            <person name="Albert R."/>
            <person name="Binder M."/>
            <person name="Bloem J."/>
            <person name="Labutti K."/>
            <person name="Salamov A."/>
            <person name="Andreopoulos B."/>
            <person name="Baker S."/>
            <person name="Barry K."/>
            <person name="Bills G."/>
            <person name="Bluhm B."/>
            <person name="Cannon C."/>
            <person name="Castanera R."/>
            <person name="Culley D."/>
            <person name="Daum C."/>
            <person name="Ezra D."/>
            <person name="Gonzalez J."/>
            <person name="Henrissat B."/>
            <person name="Kuo A."/>
            <person name="Liang C."/>
            <person name="Lipzen A."/>
            <person name="Lutzoni F."/>
            <person name="Magnuson J."/>
            <person name="Mondo S."/>
            <person name="Nolan M."/>
            <person name="Ohm R."/>
            <person name="Pangilinan J."/>
            <person name="Park H.-J."/>
            <person name="Ramirez L."/>
            <person name="Alfaro M."/>
            <person name="Sun H."/>
            <person name="Tritt A."/>
            <person name="Yoshinaga Y."/>
            <person name="Zwiers L.-H."/>
            <person name="Turgeon B."/>
            <person name="Goodwin S."/>
            <person name="Spatafora J."/>
            <person name="Crous P."/>
            <person name="Grigoriev I."/>
        </authorList>
    </citation>
    <scope>NUCLEOTIDE SEQUENCE</scope>
    <source>
        <strain evidence="10">CBS 101060</strain>
    </source>
</reference>
<evidence type="ECO:0000313" key="10">
    <source>
        <dbReference type="EMBL" id="KAF2837488.1"/>
    </source>
</evidence>
<dbReference type="Pfam" id="PF10403">
    <property type="entry name" value="BHD_1"/>
    <property type="match status" value="1"/>
</dbReference>
<evidence type="ECO:0000313" key="11">
    <source>
        <dbReference type="Proteomes" id="UP000799429"/>
    </source>
</evidence>
<dbReference type="Gene3D" id="2.20.20.110">
    <property type="entry name" value="Rad4, beta-hairpin domain BHD1"/>
    <property type="match status" value="1"/>
</dbReference>
<comment type="subcellular location">
    <subcellularLocation>
        <location evidence="1">Nucleus</location>
    </subcellularLocation>
</comment>
<feature type="domain" description="Rad4 beta-hairpin" evidence="8">
    <location>
        <begin position="489"/>
        <end position="549"/>
    </location>
</feature>
<evidence type="ECO:0000256" key="2">
    <source>
        <dbReference type="ARBA" id="ARBA00009525"/>
    </source>
</evidence>
<evidence type="ECO:0000256" key="5">
    <source>
        <dbReference type="ARBA" id="ARBA00023242"/>
    </source>
</evidence>
<evidence type="ECO:0000256" key="4">
    <source>
        <dbReference type="ARBA" id="ARBA00023204"/>
    </source>
</evidence>
<dbReference type="Gene3D" id="3.30.60.290">
    <property type="entry name" value="Rad4, beta-hairpin domain BHD2"/>
    <property type="match status" value="1"/>
</dbReference>
<dbReference type="InterPro" id="IPR018327">
    <property type="entry name" value="BHD_2"/>
</dbReference>
<dbReference type="GO" id="GO:0003697">
    <property type="term" value="F:single-stranded DNA binding"/>
    <property type="evidence" value="ECO:0007669"/>
    <property type="project" value="TreeGrafter"/>
</dbReference>
<keyword evidence="3" id="KW-0227">DNA damage</keyword>
<feature type="region of interest" description="Disordered" evidence="6">
    <location>
        <begin position="731"/>
        <end position="807"/>
    </location>
</feature>
<dbReference type="InterPro" id="IPR018328">
    <property type="entry name" value="Rad4_beta-hairpin_dom3"/>
</dbReference>
<comment type="caution">
    <text evidence="10">The sequence shown here is derived from an EMBL/GenBank/DDBJ whole genome shotgun (WGS) entry which is preliminary data.</text>
</comment>
<evidence type="ECO:0000259" key="8">
    <source>
        <dbReference type="SMART" id="SM01031"/>
    </source>
</evidence>
<evidence type="ECO:0000259" key="9">
    <source>
        <dbReference type="SMART" id="SM01032"/>
    </source>
</evidence>
<keyword evidence="5" id="KW-0539">Nucleus</keyword>
<evidence type="ECO:0000256" key="1">
    <source>
        <dbReference type="ARBA" id="ARBA00004123"/>
    </source>
</evidence>
<comment type="similarity">
    <text evidence="2">Belongs to the XPC family.</text>
</comment>
<dbReference type="Proteomes" id="UP000799429">
    <property type="component" value="Unassembled WGS sequence"/>
</dbReference>
<dbReference type="PANTHER" id="PTHR12135:SF0">
    <property type="entry name" value="DNA REPAIR PROTEIN COMPLEMENTING XP-C CELLS"/>
    <property type="match status" value="1"/>
</dbReference>
<feature type="compositionally biased region" description="Acidic residues" evidence="6">
    <location>
        <begin position="792"/>
        <end position="801"/>
    </location>
</feature>
<dbReference type="GO" id="GO:0006298">
    <property type="term" value="P:mismatch repair"/>
    <property type="evidence" value="ECO:0007669"/>
    <property type="project" value="TreeGrafter"/>
</dbReference>
<dbReference type="Pfam" id="PF03835">
    <property type="entry name" value="Rad4"/>
    <property type="match status" value="1"/>
</dbReference>
<dbReference type="GO" id="GO:0006289">
    <property type="term" value="P:nucleotide-excision repair"/>
    <property type="evidence" value="ECO:0007669"/>
    <property type="project" value="InterPro"/>
</dbReference>
<dbReference type="GO" id="GO:0071942">
    <property type="term" value="C:XPC complex"/>
    <property type="evidence" value="ECO:0007669"/>
    <property type="project" value="TreeGrafter"/>
</dbReference>
<feature type="domain" description="Rad4 beta-hairpin" evidence="7">
    <location>
        <begin position="429"/>
        <end position="487"/>
    </location>
</feature>
<dbReference type="SMART" id="SM01032">
    <property type="entry name" value="BHD_3"/>
    <property type="match status" value="1"/>
</dbReference>
<dbReference type="InterPro" id="IPR042488">
    <property type="entry name" value="Rad4_BHD3_sf"/>
</dbReference>
<dbReference type="GO" id="GO:0000111">
    <property type="term" value="C:nucleotide-excision repair factor 2 complex"/>
    <property type="evidence" value="ECO:0007669"/>
    <property type="project" value="TreeGrafter"/>
</dbReference>
<feature type="region of interest" description="Disordered" evidence="6">
    <location>
        <begin position="256"/>
        <end position="276"/>
    </location>
</feature>